<dbReference type="PIRSF" id="PIRSF026583">
    <property type="entry name" value="YybT"/>
    <property type="match status" value="1"/>
</dbReference>
<proteinExistence type="inferred from homology"/>
<dbReference type="InterPro" id="IPR003156">
    <property type="entry name" value="DHHA1_dom"/>
</dbReference>
<dbReference type="PROSITE" id="PS50887">
    <property type="entry name" value="GGDEF"/>
    <property type="match status" value="1"/>
</dbReference>
<comment type="subcellular location">
    <subcellularLocation>
        <location evidence="1">Cell membrane</location>
        <topology evidence="1">Multi-pass membrane protein</topology>
    </subcellularLocation>
</comment>
<dbReference type="Pfam" id="PF02272">
    <property type="entry name" value="DHHA1"/>
    <property type="match status" value="1"/>
</dbReference>
<evidence type="ECO:0000256" key="6">
    <source>
        <dbReference type="PIRNR" id="PIRNR026583"/>
    </source>
</evidence>
<keyword evidence="2 6" id="KW-1003">Cell membrane</keyword>
<dbReference type="InterPro" id="IPR049553">
    <property type="entry name" value="GdpP-like_PAS"/>
</dbReference>
<dbReference type="EMBL" id="JAGIKX010000009">
    <property type="protein sequence ID" value="MBP2257460.1"/>
    <property type="molecule type" value="Genomic_DNA"/>
</dbReference>
<keyword evidence="3 7" id="KW-0812">Transmembrane</keyword>
<evidence type="ECO:0000256" key="1">
    <source>
        <dbReference type="ARBA" id="ARBA00004651"/>
    </source>
</evidence>
<dbReference type="Proteomes" id="UP001519294">
    <property type="component" value="Unassembled WGS sequence"/>
</dbReference>
<dbReference type="Pfam" id="PF24898">
    <property type="entry name" value="GGDEF_GdpP"/>
    <property type="match status" value="1"/>
</dbReference>
<comment type="function">
    <text evidence="6">Has phosphodiesterase (PDE) activity against cyclic-di-AMP (c-di-AMP).</text>
</comment>
<dbReference type="Gene3D" id="3.30.450.20">
    <property type="entry name" value="PAS domain"/>
    <property type="match status" value="1"/>
</dbReference>
<evidence type="ECO:0000259" key="8">
    <source>
        <dbReference type="PROSITE" id="PS50887"/>
    </source>
</evidence>
<dbReference type="EC" id="3.1.4.-" evidence="6"/>
<gene>
    <name evidence="9" type="ORF">J2Z81_001408</name>
</gene>
<feature type="transmembrane region" description="Helical" evidence="7">
    <location>
        <begin position="12"/>
        <end position="30"/>
    </location>
</feature>
<dbReference type="InterPro" id="IPR001667">
    <property type="entry name" value="DDH_dom"/>
</dbReference>
<evidence type="ECO:0000256" key="5">
    <source>
        <dbReference type="ARBA" id="ARBA00023136"/>
    </source>
</evidence>
<dbReference type="PANTHER" id="PTHR47618:SF2">
    <property type="entry name" value="CYCLIC-DI-AMP PHOSPHODIESTERASE GDPP"/>
    <property type="match status" value="1"/>
</dbReference>
<dbReference type="Pfam" id="PF01368">
    <property type="entry name" value="DHH"/>
    <property type="match status" value="1"/>
</dbReference>
<keyword evidence="10" id="KW-1185">Reference proteome</keyword>
<dbReference type="InterPro" id="IPR014528">
    <property type="entry name" value="GdpP/PdeA"/>
</dbReference>
<dbReference type="InterPro" id="IPR000160">
    <property type="entry name" value="GGDEF_dom"/>
</dbReference>
<comment type="caution">
    <text evidence="9">The sequence shown here is derived from an EMBL/GenBank/DDBJ whole genome shotgun (WGS) entry which is preliminary data.</text>
</comment>
<dbReference type="InterPro" id="IPR038763">
    <property type="entry name" value="DHH_sf"/>
</dbReference>
<sequence length="659" mass="74723">MSDVKKKPTFSSHLWMIYILSIILLGLIWYFEWKLGIVMTILLAVSFYYSIRTEQTLINETEKYISTLSHRIKKVGEEALLEMPIGILLFSEEYKIEWANPYMNRFAADDTLVGNSLNTLAEDLIAHIKENKDEYWFELEGYRFQAVIKKDERLLYLFDRTAQTEIENLYQNEQTVLAIIYLDNYEEITQNMDDTTKSQLNSKVTSVLNNWSHAYGFYLKRTSQDRFLAVGTKEILKKLEDSKFDILDEVRELNADQAQKNPVTLSIGIGVGNMPLPTLGETAQSGLDLALGRGGDQVAIKDETGKVRFYGGKTNPMEKRTRVRARVISHALKELIKESDNVIIMGHKAPDMDAFGAAIGILNIAKSNDVDGHIVYDPDDVNTGIQRLMRAIKQEEAIWQHFVEPEEAEDILTSRSLIVVVDTHKPAMVSNERLLQKAEFKVVIDHHRRGEDFIENPTLVYMEPYASSTAELVTELLEYQPKKLKLKMLEATALLAGIIVDTKSFTLRTGSRTFDAASYLRSKGADTVLVQRLMKEDLDVYIKRSKLIERAEIYRESIAISKAKKGERYGQILIAQAADTLLTMSGVNASFVICEREDDKIGISARSLGDVNVQIIMEKMNGGGHLTNAATQIEDTTIDDAEAFLKDILEEYFEGRESS</sequence>
<comment type="catalytic activity">
    <reaction evidence="6">
        <text>3',3'-c-di-AMP + H2O = 5'-O-phosphonoadenylyl-(3'-&gt;5')-adenosine + H(+)</text>
        <dbReference type="Rhea" id="RHEA:54420"/>
        <dbReference type="ChEBI" id="CHEBI:15377"/>
        <dbReference type="ChEBI" id="CHEBI:15378"/>
        <dbReference type="ChEBI" id="CHEBI:71500"/>
        <dbReference type="ChEBI" id="CHEBI:138171"/>
    </reaction>
</comment>
<accession>A0ABS4S7J2</accession>
<dbReference type="Gene3D" id="3.10.310.30">
    <property type="match status" value="1"/>
</dbReference>
<evidence type="ECO:0000256" key="3">
    <source>
        <dbReference type="ARBA" id="ARBA00022692"/>
    </source>
</evidence>
<dbReference type="InterPro" id="IPR051319">
    <property type="entry name" value="Oligoribo/pAp-PDE_c-di-AMP_PDE"/>
</dbReference>
<keyword evidence="4 7" id="KW-1133">Transmembrane helix</keyword>
<comment type="similarity">
    <text evidence="6">Belongs to the GdpP/PdeA phosphodiesterase family.</text>
</comment>
<dbReference type="Pfam" id="PF21370">
    <property type="entry name" value="PAS_GdpP"/>
    <property type="match status" value="1"/>
</dbReference>
<name>A0ABS4S7J2_9BACI</name>
<evidence type="ECO:0000256" key="7">
    <source>
        <dbReference type="SAM" id="Phobius"/>
    </source>
</evidence>
<organism evidence="9 10">
    <name type="scientific">Virgibacillus alimentarius</name>
    <dbReference type="NCBI Taxonomy" id="698769"/>
    <lineage>
        <taxon>Bacteria</taxon>
        <taxon>Bacillati</taxon>
        <taxon>Bacillota</taxon>
        <taxon>Bacilli</taxon>
        <taxon>Bacillales</taxon>
        <taxon>Bacillaceae</taxon>
        <taxon>Virgibacillus</taxon>
    </lineage>
</organism>
<protein>
    <recommendedName>
        <fullName evidence="6">Cyclic-di-AMP phosphodiesterase</fullName>
        <ecNumber evidence="6">3.1.4.-</ecNumber>
    </recommendedName>
</protein>
<dbReference type="SUPFAM" id="SSF64182">
    <property type="entry name" value="DHH phosphoesterases"/>
    <property type="match status" value="1"/>
</dbReference>
<keyword evidence="5 6" id="KW-0472">Membrane</keyword>
<reference evidence="9 10" key="1">
    <citation type="submission" date="2021-03" db="EMBL/GenBank/DDBJ databases">
        <title>Genomic Encyclopedia of Type Strains, Phase IV (KMG-IV): sequencing the most valuable type-strain genomes for metagenomic binning, comparative biology and taxonomic classification.</title>
        <authorList>
            <person name="Goeker M."/>
        </authorList>
    </citation>
    <scope>NUCLEOTIDE SEQUENCE [LARGE SCALE GENOMIC DNA]</scope>
    <source>
        <strain evidence="9 10">DSM 25790</strain>
    </source>
</reference>
<dbReference type="PANTHER" id="PTHR47618">
    <property type="entry name" value="BIFUNCTIONAL OLIGORIBONUCLEASE AND PAP PHOSPHATASE NRNA"/>
    <property type="match status" value="1"/>
</dbReference>
<evidence type="ECO:0000313" key="10">
    <source>
        <dbReference type="Proteomes" id="UP001519294"/>
    </source>
</evidence>
<dbReference type="Gene3D" id="3.90.1640.10">
    <property type="entry name" value="inorganic pyrophosphatase (n-terminal core)"/>
    <property type="match status" value="1"/>
</dbReference>
<dbReference type="RefSeq" id="WP_226370987.1">
    <property type="nucleotide sequence ID" value="NZ_JAGIKX010000009.1"/>
</dbReference>
<keyword evidence="6" id="KW-0378">Hydrolase</keyword>
<dbReference type="SMART" id="SM00267">
    <property type="entry name" value="GGDEF"/>
    <property type="match status" value="1"/>
</dbReference>
<feature type="domain" description="GGDEF" evidence="8">
    <location>
        <begin position="173"/>
        <end position="303"/>
    </location>
</feature>
<evidence type="ECO:0000313" key="9">
    <source>
        <dbReference type="EMBL" id="MBP2257460.1"/>
    </source>
</evidence>
<evidence type="ECO:0000256" key="4">
    <source>
        <dbReference type="ARBA" id="ARBA00022989"/>
    </source>
</evidence>
<evidence type="ECO:0000256" key="2">
    <source>
        <dbReference type="ARBA" id="ARBA00022475"/>
    </source>
</evidence>